<keyword evidence="2" id="KW-1185">Reference proteome</keyword>
<protein>
    <submittedName>
        <fullName evidence="1">Uncharacterized protein</fullName>
    </submittedName>
</protein>
<gene>
    <name evidence="1" type="ORF">FIBSPDRAFT_944776</name>
</gene>
<dbReference type="OrthoDB" id="5963188at2759"/>
<dbReference type="EMBL" id="KV417488">
    <property type="protein sequence ID" value="KZP31704.1"/>
    <property type="molecule type" value="Genomic_DNA"/>
</dbReference>
<dbReference type="STRING" id="436010.A0A166UHT4"/>
<evidence type="ECO:0000313" key="2">
    <source>
        <dbReference type="Proteomes" id="UP000076532"/>
    </source>
</evidence>
<organism evidence="1 2">
    <name type="scientific">Athelia psychrophila</name>
    <dbReference type="NCBI Taxonomy" id="1759441"/>
    <lineage>
        <taxon>Eukaryota</taxon>
        <taxon>Fungi</taxon>
        <taxon>Dikarya</taxon>
        <taxon>Basidiomycota</taxon>
        <taxon>Agaricomycotina</taxon>
        <taxon>Agaricomycetes</taxon>
        <taxon>Agaricomycetidae</taxon>
        <taxon>Atheliales</taxon>
        <taxon>Atheliaceae</taxon>
        <taxon>Athelia</taxon>
    </lineage>
</organism>
<dbReference type="AlphaFoldDB" id="A0A166UHT4"/>
<accession>A0A166UHT4</accession>
<evidence type="ECO:0000313" key="1">
    <source>
        <dbReference type="EMBL" id="KZP31704.1"/>
    </source>
</evidence>
<name>A0A166UHT4_9AGAM</name>
<proteinExistence type="predicted"/>
<sequence length="115" mass="12407">MPKAAKCTNPLFLQWVKGFHAEKDYRIRGGPPRATGYEGAIAALEACTVRYEHPAEMKGKYLLGERRPLSKGDDDKLDKWLGASAARTAVPREALTLGPAEGAVSAVALRAFLPA</sequence>
<reference evidence="1 2" key="1">
    <citation type="journal article" date="2016" name="Mol. Biol. Evol.">
        <title>Comparative Genomics of Early-Diverging Mushroom-Forming Fungi Provides Insights into the Origins of Lignocellulose Decay Capabilities.</title>
        <authorList>
            <person name="Nagy L.G."/>
            <person name="Riley R."/>
            <person name="Tritt A."/>
            <person name="Adam C."/>
            <person name="Daum C."/>
            <person name="Floudas D."/>
            <person name="Sun H."/>
            <person name="Yadav J.S."/>
            <person name="Pangilinan J."/>
            <person name="Larsson K.H."/>
            <person name="Matsuura K."/>
            <person name="Barry K."/>
            <person name="Labutti K."/>
            <person name="Kuo R."/>
            <person name="Ohm R.A."/>
            <person name="Bhattacharya S.S."/>
            <person name="Shirouzu T."/>
            <person name="Yoshinaga Y."/>
            <person name="Martin F.M."/>
            <person name="Grigoriev I.V."/>
            <person name="Hibbett D.S."/>
        </authorList>
    </citation>
    <scope>NUCLEOTIDE SEQUENCE [LARGE SCALE GENOMIC DNA]</scope>
    <source>
        <strain evidence="1 2">CBS 109695</strain>
    </source>
</reference>
<dbReference type="Proteomes" id="UP000076532">
    <property type="component" value="Unassembled WGS sequence"/>
</dbReference>